<dbReference type="SUPFAM" id="SSF49464">
    <property type="entry name" value="Carboxypeptidase regulatory domain-like"/>
    <property type="match status" value="1"/>
</dbReference>
<dbReference type="InterPro" id="IPR008969">
    <property type="entry name" value="CarboxyPept-like_regulatory"/>
</dbReference>
<evidence type="ECO:0000259" key="5">
    <source>
        <dbReference type="Pfam" id="PF07715"/>
    </source>
</evidence>
<feature type="domain" description="TonB-dependent receptor plug" evidence="5">
    <location>
        <begin position="134"/>
        <end position="232"/>
    </location>
</feature>
<dbReference type="InterPro" id="IPR037066">
    <property type="entry name" value="Plug_dom_sf"/>
</dbReference>
<comment type="caution">
    <text evidence="6">The sequence shown here is derived from an EMBL/GenBank/DDBJ whole genome shotgun (WGS) entry which is preliminary data.</text>
</comment>
<dbReference type="InterPro" id="IPR012910">
    <property type="entry name" value="Plug_dom"/>
</dbReference>
<dbReference type="Pfam" id="PF07715">
    <property type="entry name" value="Plug"/>
    <property type="match status" value="1"/>
</dbReference>
<evidence type="ECO:0000256" key="4">
    <source>
        <dbReference type="SAM" id="SignalP"/>
    </source>
</evidence>
<evidence type="ECO:0000256" key="2">
    <source>
        <dbReference type="ARBA" id="ARBA00023136"/>
    </source>
</evidence>
<comment type="subcellular location">
    <subcellularLocation>
        <location evidence="1">Cell outer membrane</location>
    </subcellularLocation>
</comment>
<accession>A0A4U3KWU8</accession>
<protein>
    <recommendedName>
        <fullName evidence="5">TonB-dependent receptor plug domain-containing protein</fullName>
    </recommendedName>
</protein>
<dbReference type="EMBL" id="SZQL01000016">
    <property type="protein sequence ID" value="TKK66144.1"/>
    <property type="molecule type" value="Genomic_DNA"/>
</dbReference>
<name>A0A4U3KWU8_9BACT</name>
<dbReference type="PANTHER" id="PTHR40980">
    <property type="entry name" value="PLUG DOMAIN-CONTAINING PROTEIN"/>
    <property type="match status" value="1"/>
</dbReference>
<dbReference type="Proteomes" id="UP000305848">
    <property type="component" value="Unassembled WGS sequence"/>
</dbReference>
<keyword evidence="3" id="KW-0998">Cell outer membrane</keyword>
<sequence>MNRTIILILFLFITQLSVAQLNTTTKLSGKVTDAVTGSPVIGASVVITATRGGARTDVEGNFFLQVKTGETYAIEISSVGYQTKVINDIKALERDNAPVNISLEQVSAELNTVVVTSSARKEGMASLYTAQKNASAISDGISAEIIRKSPDRNTSEVLRRVSGTSIQDNKFVIIRGLSERYNSSLLNNTILPSTEPDKKAFSFDILPSSLVDNVTIYKSATPDLPGDFAGGAVKVATKDYPSKKLSEIGVSVGYNSLTTFRNFYKGYPEGSMDWLGFFDNKRLMPGSYYRHRGAQFINLDDAAKTSITKQFPNTFGYEPALQSQPNVSIAYTGGNTKLLGESKKIGYIYAINYNNSRRIADRYRNEYEQYNVQAYDYSTTNYDMRSTLSGLLNVTYAYGKSKISLKNLYNNDFVKTVGIRNGENVVNGESGTFLYKSTNSEAAANGILNTVLEGLHSLPHDWTVDWNASYGLTYRWQPDQRILTFHTYPGDGTYYLTLSNENSPEITNAGRVYSFLKENIYGANINVTRQFKWKGMVQKLKFGTSNYYRDRNVEVDALGFSVLNTHGYRVQIPEAKGTTYSNIFSPENIDNYHITLATIGANSTDYHGTGLLNAGYVMLDNKFSNKIKLTWGVRAERSVQQLHTVNRPDIQLDNFDVLPSGLFTYSVNNKTNIRLAASKSVNRPEFRELATYRVFDYENYIIQQGNDTLQRSKNTNADLRYEWFPAAGEIISASVFYKYFNSPIEQTNLANDVYSFVNATNAKVYGIELEIRKRLDFISGNFFNHLTFYTNAAYIKGSVKFGDVTYNSPMQGQSPYLVNGGLTYSTDNDALSFNILYNRIGPRLKFRAVGGAGKNVYEKPRDVLDASVSKKLLKNRMELRLTISDLLADAHVWYYKFDAAPKSINYNASTDRIMNSYQYGATTSLSIRYNLGK</sequence>
<feature type="chain" id="PRO_5020635529" description="TonB-dependent receptor plug domain-containing protein" evidence="4">
    <location>
        <begin position="20"/>
        <end position="933"/>
    </location>
</feature>
<keyword evidence="2" id="KW-0472">Membrane</keyword>
<dbReference type="PANTHER" id="PTHR40980:SF5">
    <property type="entry name" value="TONB-DEPENDENT RECEPTOR"/>
    <property type="match status" value="1"/>
</dbReference>
<keyword evidence="7" id="KW-1185">Reference proteome</keyword>
<dbReference type="GO" id="GO:0009279">
    <property type="term" value="C:cell outer membrane"/>
    <property type="evidence" value="ECO:0007669"/>
    <property type="project" value="UniProtKB-SubCell"/>
</dbReference>
<dbReference type="AlphaFoldDB" id="A0A4U3KWU8"/>
<dbReference type="Gene3D" id="2.170.130.10">
    <property type="entry name" value="TonB-dependent receptor, plug domain"/>
    <property type="match status" value="1"/>
</dbReference>
<feature type="signal peptide" evidence="4">
    <location>
        <begin position="1"/>
        <end position="19"/>
    </location>
</feature>
<organism evidence="6 7">
    <name type="scientific">Ilyomonas limi</name>
    <dbReference type="NCBI Taxonomy" id="2575867"/>
    <lineage>
        <taxon>Bacteria</taxon>
        <taxon>Pseudomonadati</taxon>
        <taxon>Bacteroidota</taxon>
        <taxon>Chitinophagia</taxon>
        <taxon>Chitinophagales</taxon>
        <taxon>Chitinophagaceae</taxon>
        <taxon>Ilyomonas</taxon>
    </lineage>
</organism>
<dbReference type="Gene3D" id="2.40.170.20">
    <property type="entry name" value="TonB-dependent receptor, beta-barrel domain"/>
    <property type="match status" value="1"/>
</dbReference>
<evidence type="ECO:0000313" key="7">
    <source>
        <dbReference type="Proteomes" id="UP000305848"/>
    </source>
</evidence>
<reference evidence="6 7" key="1">
    <citation type="submission" date="2019-05" db="EMBL/GenBank/DDBJ databases">
        <title>Panacibacter sp. strain 17mud1-8 Genome sequencing and assembly.</title>
        <authorList>
            <person name="Chhetri G."/>
        </authorList>
    </citation>
    <scope>NUCLEOTIDE SEQUENCE [LARGE SCALE GENOMIC DNA]</scope>
    <source>
        <strain evidence="6 7">17mud1-8</strain>
    </source>
</reference>
<dbReference type="OrthoDB" id="9768470at2"/>
<keyword evidence="4" id="KW-0732">Signal</keyword>
<evidence type="ECO:0000256" key="1">
    <source>
        <dbReference type="ARBA" id="ARBA00004442"/>
    </source>
</evidence>
<proteinExistence type="predicted"/>
<dbReference type="Gene3D" id="2.60.40.1120">
    <property type="entry name" value="Carboxypeptidase-like, regulatory domain"/>
    <property type="match status" value="1"/>
</dbReference>
<dbReference type="RefSeq" id="WP_137263201.1">
    <property type="nucleotide sequence ID" value="NZ_SZQL01000016.1"/>
</dbReference>
<dbReference type="Pfam" id="PF13715">
    <property type="entry name" value="CarbopepD_reg_2"/>
    <property type="match status" value="1"/>
</dbReference>
<gene>
    <name evidence="6" type="ORF">FC093_17990</name>
</gene>
<dbReference type="SUPFAM" id="SSF56935">
    <property type="entry name" value="Porins"/>
    <property type="match status" value="1"/>
</dbReference>
<evidence type="ECO:0000313" key="6">
    <source>
        <dbReference type="EMBL" id="TKK66144.1"/>
    </source>
</evidence>
<dbReference type="InterPro" id="IPR036942">
    <property type="entry name" value="Beta-barrel_TonB_sf"/>
</dbReference>
<evidence type="ECO:0000256" key="3">
    <source>
        <dbReference type="ARBA" id="ARBA00023237"/>
    </source>
</evidence>